<evidence type="ECO:0000313" key="4">
    <source>
        <dbReference type="RefSeq" id="XP_019630005.1"/>
    </source>
</evidence>
<proteinExistence type="predicted"/>
<accession>A0A6P4YKK8</accession>
<name>A0A6P4YKK8_BRABE</name>
<keyword evidence="2" id="KW-0472">Membrane</keyword>
<evidence type="ECO:0000256" key="1">
    <source>
        <dbReference type="SAM" id="MobiDB-lite"/>
    </source>
</evidence>
<feature type="compositionally biased region" description="Basic and acidic residues" evidence="1">
    <location>
        <begin position="77"/>
        <end position="86"/>
    </location>
</feature>
<evidence type="ECO:0000256" key="2">
    <source>
        <dbReference type="SAM" id="Phobius"/>
    </source>
</evidence>
<dbReference type="KEGG" id="bbel:109474191"/>
<feature type="compositionally biased region" description="Basic and acidic residues" evidence="1">
    <location>
        <begin position="233"/>
        <end position="243"/>
    </location>
</feature>
<feature type="region of interest" description="Disordered" evidence="1">
    <location>
        <begin position="77"/>
        <end position="106"/>
    </location>
</feature>
<dbReference type="OrthoDB" id="10051557at2759"/>
<keyword evidence="2" id="KW-1133">Transmembrane helix</keyword>
<feature type="transmembrane region" description="Helical" evidence="2">
    <location>
        <begin position="47"/>
        <end position="71"/>
    </location>
</feature>
<protein>
    <submittedName>
        <fullName evidence="4">Uncharacterized protein LOC109474191</fullName>
    </submittedName>
</protein>
<gene>
    <name evidence="4" type="primary">LOC109474191</name>
</gene>
<dbReference type="AlphaFoldDB" id="A0A6P4YKK8"/>
<feature type="region of interest" description="Disordered" evidence="1">
    <location>
        <begin position="118"/>
        <end position="243"/>
    </location>
</feature>
<reference evidence="4" key="1">
    <citation type="submission" date="2025-08" db="UniProtKB">
        <authorList>
            <consortium name="RefSeq"/>
        </authorList>
    </citation>
    <scope>IDENTIFICATION</scope>
    <source>
        <tissue evidence="4">Gonad</tissue>
    </source>
</reference>
<sequence length="275" mass="31363">MFVYSISCCYASSTFMVGQGRLNTTTCVVHVRNSDPTLQLTFAHDTLAHAAIACGGGISFIVLVLCLVASVRNRMEQKPGKSKSEEFEPNAINSDTKIEGLQPQRCGVPRRTTLDSVFDVSHSSSDPQTPAERSRGYVVELDAEDPRVVGPYRAEERYERESYVHSRPSYEHSRPSYEHSRPSYEHSRPSYEHSRPSPDRRHHDVSSSHPMSTFSPHEDDRLRQFSRSASQPRESHGRPYETHDFWGMNHYGNEWETPPYHRGIRSGPPSDFDMY</sequence>
<feature type="compositionally biased region" description="Basic and acidic residues" evidence="1">
    <location>
        <begin position="153"/>
        <end position="206"/>
    </location>
</feature>
<keyword evidence="2" id="KW-0812">Transmembrane</keyword>
<keyword evidence="3" id="KW-1185">Reference proteome</keyword>
<evidence type="ECO:0000313" key="3">
    <source>
        <dbReference type="Proteomes" id="UP000515135"/>
    </source>
</evidence>
<organism evidence="3 4">
    <name type="scientific">Branchiostoma belcheri</name>
    <name type="common">Amphioxus</name>
    <dbReference type="NCBI Taxonomy" id="7741"/>
    <lineage>
        <taxon>Eukaryota</taxon>
        <taxon>Metazoa</taxon>
        <taxon>Chordata</taxon>
        <taxon>Cephalochordata</taxon>
        <taxon>Leptocardii</taxon>
        <taxon>Amphioxiformes</taxon>
        <taxon>Branchiostomatidae</taxon>
        <taxon>Branchiostoma</taxon>
    </lineage>
</organism>
<dbReference type="RefSeq" id="XP_019630005.1">
    <property type="nucleotide sequence ID" value="XM_019774446.1"/>
</dbReference>
<dbReference type="GeneID" id="109474191"/>
<dbReference type="Proteomes" id="UP000515135">
    <property type="component" value="Unplaced"/>
</dbReference>